<accession>A0A4R5F7F4</accession>
<gene>
    <name evidence="1" type="ORF">E0I26_09825</name>
</gene>
<comment type="caution">
    <text evidence="1">The sequence shown here is derived from an EMBL/GenBank/DDBJ whole genome shotgun (WGS) entry which is preliminary data.</text>
</comment>
<evidence type="ECO:0008006" key="3">
    <source>
        <dbReference type="Google" id="ProtNLM"/>
    </source>
</evidence>
<organism evidence="1 2">
    <name type="scientific">Flavobacterium rhamnosiphilum</name>
    <dbReference type="NCBI Taxonomy" id="2541724"/>
    <lineage>
        <taxon>Bacteria</taxon>
        <taxon>Pseudomonadati</taxon>
        <taxon>Bacteroidota</taxon>
        <taxon>Flavobacteriia</taxon>
        <taxon>Flavobacteriales</taxon>
        <taxon>Flavobacteriaceae</taxon>
        <taxon>Flavobacterium</taxon>
    </lineage>
</organism>
<dbReference type="EMBL" id="SMLG01000006">
    <property type="protein sequence ID" value="TDE43909.1"/>
    <property type="molecule type" value="Genomic_DNA"/>
</dbReference>
<protein>
    <recommendedName>
        <fullName evidence="3">Prophage protein</fullName>
    </recommendedName>
</protein>
<name>A0A4R5F7F4_9FLAO</name>
<dbReference type="InterPro" id="IPR012455">
    <property type="entry name" value="DUF1660"/>
</dbReference>
<dbReference type="Pfam" id="PF07874">
    <property type="entry name" value="DUF1660"/>
    <property type="match status" value="1"/>
</dbReference>
<dbReference type="OrthoDB" id="1450221at2"/>
<evidence type="ECO:0000313" key="2">
    <source>
        <dbReference type="Proteomes" id="UP000294814"/>
    </source>
</evidence>
<keyword evidence="2" id="KW-1185">Reference proteome</keyword>
<proteinExistence type="predicted"/>
<reference evidence="1 2" key="1">
    <citation type="submission" date="2019-03" db="EMBL/GenBank/DDBJ databases">
        <title>Novel species of Flavobacterium.</title>
        <authorList>
            <person name="Liu Q."/>
            <person name="Xin Y.-H."/>
        </authorList>
    </citation>
    <scope>NUCLEOTIDE SEQUENCE [LARGE SCALE GENOMIC DNA]</scope>
    <source>
        <strain evidence="1 2">LB3P52</strain>
    </source>
</reference>
<dbReference type="Proteomes" id="UP000294814">
    <property type="component" value="Unassembled WGS sequence"/>
</dbReference>
<sequence>MNTIEIKEKFISKKILCSLFGHKIITTRNVTNHFKEFKCTVCHLELTNDEKGRKTFLTPELKEINETLIGFYNKRIHSV</sequence>
<dbReference type="AlphaFoldDB" id="A0A4R5F7F4"/>
<evidence type="ECO:0000313" key="1">
    <source>
        <dbReference type="EMBL" id="TDE43909.1"/>
    </source>
</evidence>